<keyword evidence="8" id="KW-0342">GTP-binding</keyword>
<dbReference type="GO" id="GO:0005525">
    <property type="term" value="F:GTP binding"/>
    <property type="evidence" value="ECO:0007669"/>
    <property type="project" value="UniProtKB-KW"/>
</dbReference>
<dbReference type="RefSeq" id="XP_067545340.1">
    <property type="nucleotide sequence ID" value="XM_067687632.1"/>
</dbReference>
<dbReference type="InterPro" id="IPR005225">
    <property type="entry name" value="Small_GTP-bd"/>
</dbReference>
<accession>A0A177EL82</accession>
<evidence type="ECO:0000256" key="5">
    <source>
        <dbReference type="ARBA" id="ARBA00022741"/>
    </source>
</evidence>
<dbReference type="GO" id="GO:0001731">
    <property type="term" value="P:formation of translation preinitiation complex"/>
    <property type="evidence" value="ECO:0007669"/>
    <property type="project" value="EnsemblFungi"/>
</dbReference>
<sequence>MDSKVVVDGIELSPVNYEIMKNQATVNIGMIGHVAHGKSTIVKAISGVKTVRFKNELERNITIKLGYANAKIYKCIEGTCQRPECYISTASNQKEPKTCKNKDCKGKIVLERHVSFVDCPGHEVLMDTMLTGAAIMDAAILIVAANEPCPQPQTIEHLKAIDVVGLDKVIILQNKIDLLTREQALESHEQIQEFTKESTAASSPIIPTSAQIGCNLDAILDFIVNYIPVPVRNYSTPLRIQVIRSFDINKPGCKPESYKGGVIGGCLTKGYVEVGDVLEIRPGILERVNGKFSCRPVRTKAVSLFAESIPLKVAISGGLVGIGTEIDPFFCRGDKLVGQIIGKPETLPEVYREMDISYSLFEKLVSGIPALSKPLTAKEQILINIGSCSSRVQIVSATKDSATFILAVPICADVGADVSVSRKLKGHWRLIGAGIILGGVAIPVLDSQ</sequence>
<dbReference type="FunFam" id="2.40.30.10:FF:000009">
    <property type="entry name" value="Eukaryotic translation initiation factor 2 subunit gamma"/>
    <property type="match status" value="1"/>
</dbReference>
<dbReference type="PANTHER" id="PTHR42854">
    <property type="entry name" value="EUKARYOTIC TRANSLATION INITIATION FACTOR 2 SUBUNIT 3 FAMILY MEMBER"/>
    <property type="match status" value="1"/>
</dbReference>
<proteinExistence type="inferred from homology"/>
<dbReference type="GO" id="GO:0005829">
    <property type="term" value="C:cytosol"/>
    <property type="evidence" value="ECO:0007669"/>
    <property type="project" value="TreeGrafter"/>
</dbReference>
<comment type="similarity">
    <text evidence="1">Belongs to the TRAFAC class translation factor GTPase superfamily. Classic translation factor GTPase family. EIF2G subfamily.</text>
</comment>
<dbReference type="VEuPathDB" id="MicrosporidiaDB:NEDG_00214"/>
<dbReference type="SUPFAM" id="SSF52540">
    <property type="entry name" value="P-loop containing nucleoside triphosphate hydrolases"/>
    <property type="match status" value="1"/>
</dbReference>
<dbReference type="NCBIfam" id="NF003077">
    <property type="entry name" value="PRK04000.1"/>
    <property type="match status" value="1"/>
</dbReference>
<dbReference type="InterPro" id="IPR009000">
    <property type="entry name" value="Transl_B-barrel_sf"/>
</dbReference>
<evidence type="ECO:0000313" key="13">
    <source>
        <dbReference type="Proteomes" id="UP000185944"/>
    </source>
</evidence>
<evidence type="ECO:0000256" key="2">
    <source>
        <dbReference type="ARBA" id="ARBA00007249"/>
    </source>
</evidence>
<dbReference type="OrthoDB" id="1045173at2759"/>
<dbReference type="InterPro" id="IPR015256">
    <property type="entry name" value="eIF2g_C"/>
</dbReference>
<evidence type="ECO:0000313" key="12">
    <source>
        <dbReference type="EMBL" id="OAG31739.1"/>
    </source>
</evidence>
<dbReference type="AlphaFoldDB" id="A0A177EL82"/>
<feature type="domain" description="Tr-type G" evidence="11">
    <location>
        <begin position="23"/>
        <end position="231"/>
    </location>
</feature>
<dbReference type="Gene3D" id="2.40.30.10">
    <property type="entry name" value="Translation factors"/>
    <property type="match status" value="2"/>
</dbReference>
<dbReference type="CDD" id="cd01888">
    <property type="entry name" value="eIF2_gamma"/>
    <property type="match status" value="1"/>
</dbReference>
<dbReference type="InterPro" id="IPR009001">
    <property type="entry name" value="Transl_elong_EF1A/Init_IF2_C"/>
</dbReference>
<comment type="catalytic activity">
    <reaction evidence="9">
        <text>GTP + H2O = GDP + phosphate + H(+)</text>
        <dbReference type="Rhea" id="RHEA:19669"/>
        <dbReference type="ChEBI" id="CHEBI:15377"/>
        <dbReference type="ChEBI" id="CHEBI:15378"/>
        <dbReference type="ChEBI" id="CHEBI:37565"/>
        <dbReference type="ChEBI" id="CHEBI:43474"/>
        <dbReference type="ChEBI" id="CHEBI:58189"/>
        <dbReference type="EC" id="3.6.5.3"/>
    </reaction>
</comment>
<keyword evidence="5" id="KW-0547">Nucleotide-binding</keyword>
<dbReference type="GO" id="GO:0043614">
    <property type="term" value="C:multi-eIF complex"/>
    <property type="evidence" value="ECO:0007669"/>
    <property type="project" value="EnsemblFungi"/>
</dbReference>
<evidence type="ECO:0000256" key="6">
    <source>
        <dbReference type="ARBA" id="ARBA00022801"/>
    </source>
</evidence>
<dbReference type="Gene3D" id="3.40.50.300">
    <property type="entry name" value="P-loop containing nucleotide triphosphate hydrolases"/>
    <property type="match status" value="1"/>
</dbReference>
<dbReference type="STRING" id="1805483.A0A177EL82"/>
<dbReference type="GO" id="GO:0016282">
    <property type="term" value="C:eukaryotic 43S preinitiation complex"/>
    <property type="evidence" value="ECO:0007669"/>
    <property type="project" value="EnsemblFungi"/>
</dbReference>
<comment type="similarity">
    <text evidence="2">Belongs to the TRAFAC class translation factor GTPase superfamily. Classic translation factor GTPase family. EF-Tu/EF-1A subfamily.</text>
</comment>
<comment type="caution">
    <text evidence="12">The sequence shown here is derived from an EMBL/GenBank/DDBJ whole genome shotgun (WGS) entry which is preliminary data.</text>
</comment>
<dbReference type="InterPro" id="IPR050543">
    <property type="entry name" value="eIF2G"/>
</dbReference>
<protein>
    <recommendedName>
        <fullName evidence="10">Eukaryotic translation initiation factor 2 subunit gamma</fullName>
        <ecNumber evidence="3">3.6.5.3</ecNumber>
    </recommendedName>
</protein>
<dbReference type="FunFam" id="3.40.50.300:FF:000065">
    <property type="entry name" value="Eukaryotic translation initiation factor 2 subunit gamma"/>
    <property type="match status" value="1"/>
</dbReference>
<evidence type="ECO:0000256" key="4">
    <source>
        <dbReference type="ARBA" id="ARBA00022540"/>
    </source>
</evidence>
<dbReference type="PROSITE" id="PS51722">
    <property type="entry name" value="G_TR_2"/>
    <property type="match status" value="1"/>
</dbReference>
<evidence type="ECO:0000256" key="3">
    <source>
        <dbReference type="ARBA" id="ARBA00011986"/>
    </source>
</evidence>
<dbReference type="GO" id="GO:0005850">
    <property type="term" value="C:eukaryotic translation initiation factor 2 complex"/>
    <property type="evidence" value="ECO:0007669"/>
    <property type="project" value="EnsemblFungi"/>
</dbReference>
<dbReference type="GeneID" id="93646564"/>
<dbReference type="GO" id="GO:0031369">
    <property type="term" value="F:translation initiation factor binding"/>
    <property type="evidence" value="ECO:0007669"/>
    <property type="project" value="EnsemblFungi"/>
</dbReference>
<dbReference type="Pfam" id="PF00009">
    <property type="entry name" value="GTP_EFTU"/>
    <property type="match status" value="1"/>
</dbReference>
<dbReference type="Proteomes" id="UP000185944">
    <property type="component" value="Unassembled WGS sequence"/>
</dbReference>
<dbReference type="InterPro" id="IPR044128">
    <property type="entry name" value="eIF2g_GTP-bd"/>
</dbReference>
<keyword evidence="13" id="KW-1185">Reference proteome</keyword>
<evidence type="ECO:0000256" key="8">
    <source>
        <dbReference type="ARBA" id="ARBA00023134"/>
    </source>
</evidence>
<evidence type="ECO:0000256" key="7">
    <source>
        <dbReference type="ARBA" id="ARBA00022917"/>
    </source>
</evidence>
<dbReference type="Pfam" id="PF09173">
    <property type="entry name" value="eIF2_C"/>
    <property type="match status" value="1"/>
</dbReference>
<dbReference type="EMBL" id="LTDL01000014">
    <property type="protein sequence ID" value="OAG31739.1"/>
    <property type="molecule type" value="Genomic_DNA"/>
</dbReference>
<dbReference type="InterPro" id="IPR000795">
    <property type="entry name" value="T_Tr_GTP-bd_dom"/>
</dbReference>
<dbReference type="GO" id="GO:0005840">
    <property type="term" value="C:ribosome"/>
    <property type="evidence" value="ECO:0007669"/>
    <property type="project" value="EnsemblFungi"/>
</dbReference>
<dbReference type="CDD" id="cd03688">
    <property type="entry name" value="eIF2_gamma_II"/>
    <property type="match status" value="1"/>
</dbReference>
<name>A0A177EL82_9MICR</name>
<dbReference type="NCBIfam" id="TIGR00231">
    <property type="entry name" value="small_GTP"/>
    <property type="match status" value="1"/>
</dbReference>
<keyword evidence="4 12" id="KW-0396">Initiation factor</keyword>
<dbReference type="GO" id="GO:1990856">
    <property type="term" value="F:methionyl-initiator methionine tRNA binding"/>
    <property type="evidence" value="ECO:0007669"/>
    <property type="project" value="EnsemblFungi"/>
</dbReference>
<keyword evidence="7" id="KW-0648">Protein biosynthesis</keyword>
<dbReference type="GO" id="GO:0045903">
    <property type="term" value="P:positive regulation of translational fidelity"/>
    <property type="evidence" value="ECO:0007669"/>
    <property type="project" value="EnsemblFungi"/>
</dbReference>
<dbReference type="GO" id="GO:0003743">
    <property type="term" value="F:translation initiation factor activity"/>
    <property type="evidence" value="ECO:0007669"/>
    <property type="project" value="UniProtKB-KW"/>
</dbReference>
<evidence type="ECO:0000256" key="1">
    <source>
        <dbReference type="ARBA" id="ARBA00005388"/>
    </source>
</evidence>
<dbReference type="SUPFAM" id="SSF50465">
    <property type="entry name" value="EF-Tu/eEF-1alpha/eIF2-gamma C-terminal domain"/>
    <property type="match status" value="1"/>
</dbReference>
<organism evidence="12 13">
    <name type="scientific">Nematocida displodere</name>
    <dbReference type="NCBI Taxonomy" id="1805483"/>
    <lineage>
        <taxon>Eukaryota</taxon>
        <taxon>Fungi</taxon>
        <taxon>Fungi incertae sedis</taxon>
        <taxon>Microsporidia</taxon>
        <taxon>Nematocida</taxon>
    </lineage>
</organism>
<dbReference type="SUPFAM" id="SSF50447">
    <property type="entry name" value="Translation proteins"/>
    <property type="match status" value="1"/>
</dbReference>
<dbReference type="GO" id="GO:0003924">
    <property type="term" value="F:GTPase activity"/>
    <property type="evidence" value="ECO:0007669"/>
    <property type="project" value="InterPro"/>
</dbReference>
<dbReference type="InterPro" id="IPR044127">
    <property type="entry name" value="eIF2g_dom_2"/>
</dbReference>
<gene>
    <name evidence="12" type="ORF">NEDG_00214</name>
</gene>
<reference evidence="12 13" key="1">
    <citation type="submission" date="2016-02" db="EMBL/GenBank/DDBJ databases">
        <title>Discovery of a natural microsporidian pathogen with a broad tissue tropism in Caenorhabditis elegans.</title>
        <authorList>
            <person name="Luallen R.J."/>
            <person name="Reinke A.W."/>
            <person name="Tong L."/>
            <person name="Botts M.R."/>
            <person name="Felix M.-A."/>
            <person name="Troemel E.R."/>
        </authorList>
    </citation>
    <scope>NUCLEOTIDE SEQUENCE [LARGE SCALE GENOMIC DNA]</scope>
    <source>
        <strain evidence="12 13">JUm2807</strain>
    </source>
</reference>
<evidence type="ECO:0000256" key="10">
    <source>
        <dbReference type="ARBA" id="ARBA00074422"/>
    </source>
</evidence>
<evidence type="ECO:0000259" key="11">
    <source>
        <dbReference type="PROSITE" id="PS51722"/>
    </source>
</evidence>
<dbReference type="EC" id="3.6.5.3" evidence="3"/>
<dbReference type="PRINTS" id="PR00315">
    <property type="entry name" value="ELONGATNFCT"/>
</dbReference>
<evidence type="ECO:0000256" key="9">
    <source>
        <dbReference type="ARBA" id="ARBA00048107"/>
    </source>
</evidence>
<dbReference type="PANTHER" id="PTHR42854:SF3">
    <property type="entry name" value="EUKARYOTIC TRANSLATION INITIATION FACTOR 2 SUBUNIT 3-RELATED"/>
    <property type="match status" value="1"/>
</dbReference>
<dbReference type="InterPro" id="IPR027417">
    <property type="entry name" value="P-loop_NTPase"/>
</dbReference>
<dbReference type="GO" id="GO:0033290">
    <property type="term" value="C:eukaryotic 48S preinitiation complex"/>
    <property type="evidence" value="ECO:0007669"/>
    <property type="project" value="EnsemblFungi"/>
</dbReference>
<keyword evidence="6" id="KW-0378">Hydrolase</keyword>